<name>A0AAE1INZ1_9FABA</name>
<evidence type="ECO:0000313" key="2">
    <source>
        <dbReference type="EMBL" id="KAK4253322.1"/>
    </source>
</evidence>
<dbReference type="Pfam" id="PF07734">
    <property type="entry name" value="FBA_1"/>
    <property type="match status" value="1"/>
</dbReference>
<reference evidence="2" key="1">
    <citation type="submission" date="2023-10" db="EMBL/GenBank/DDBJ databases">
        <title>Chromosome-level genome of the transformable northern wattle, Acacia crassicarpa.</title>
        <authorList>
            <person name="Massaro I."/>
            <person name="Sinha N.R."/>
            <person name="Poethig S."/>
            <person name="Leichty A.R."/>
        </authorList>
    </citation>
    <scope>NUCLEOTIDE SEQUENCE</scope>
    <source>
        <strain evidence="2">Acra3RX</strain>
        <tissue evidence="2">Leaf</tissue>
    </source>
</reference>
<feature type="domain" description="F-box" evidence="1">
    <location>
        <begin position="1"/>
        <end position="46"/>
    </location>
</feature>
<dbReference type="Proteomes" id="UP001293593">
    <property type="component" value="Unassembled WGS sequence"/>
</dbReference>
<dbReference type="InterPro" id="IPR001810">
    <property type="entry name" value="F-box_dom"/>
</dbReference>
<dbReference type="InterPro" id="IPR006527">
    <property type="entry name" value="F-box-assoc_dom_typ1"/>
</dbReference>
<protein>
    <recommendedName>
        <fullName evidence="1">F-box domain-containing protein</fullName>
    </recommendedName>
</protein>
<dbReference type="NCBIfam" id="TIGR01640">
    <property type="entry name" value="F_box_assoc_1"/>
    <property type="match status" value="1"/>
</dbReference>
<dbReference type="Gene3D" id="1.20.1280.50">
    <property type="match status" value="1"/>
</dbReference>
<dbReference type="Pfam" id="PF12937">
    <property type="entry name" value="F-box-like"/>
    <property type="match status" value="1"/>
</dbReference>
<dbReference type="EMBL" id="JAWXYG010000016">
    <property type="protein sequence ID" value="KAK4253322.1"/>
    <property type="molecule type" value="Genomic_DNA"/>
</dbReference>
<keyword evidence="3" id="KW-1185">Reference proteome</keyword>
<dbReference type="PANTHER" id="PTHR31672">
    <property type="entry name" value="BNACNNG10540D PROTEIN"/>
    <property type="match status" value="1"/>
</dbReference>
<dbReference type="InterPro" id="IPR050796">
    <property type="entry name" value="SCF_F-box_component"/>
</dbReference>
<dbReference type="AlphaFoldDB" id="A0AAE1INZ1"/>
<dbReference type="SUPFAM" id="SSF81383">
    <property type="entry name" value="F-box domain"/>
    <property type="match status" value="1"/>
</dbReference>
<dbReference type="SMART" id="SM00256">
    <property type="entry name" value="FBOX"/>
    <property type="match status" value="1"/>
</dbReference>
<accession>A0AAE1INZ1</accession>
<dbReference type="InterPro" id="IPR017451">
    <property type="entry name" value="F-box-assoc_interact_dom"/>
</dbReference>
<gene>
    <name evidence="2" type="ORF">QN277_010645</name>
</gene>
<evidence type="ECO:0000313" key="3">
    <source>
        <dbReference type="Proteomes" id="UP001293593"/>
    </source>
</evidence>
<organism evidence="2 3">
    <name type="scientific">Acacia crassicarpa</name>
    <name type="common">northern wattle</name>
    <dbReference type="NCBI Taxonomy" id="499986"/>
    <lineage>
        <taxon>Eukaryota</taxon>
        <taxon>Viridiplantae</taxon>
        <taxon>Streptophyta</taxon>
        <taxon>Embryophyta</taxon>
        <taxon>Tracheophyta</taxon>
        <taxon>Spermatophyta</taxon>
        <taxon>Magnoliopsida</taxon>
        <taxon>eudicotyledons</taxon>
        <taxon>Gunneridae</taxon>
        <taxon>Pentapetalae</taxon>
        <taxon>rosids</taxon>
        <taxon>fabids</taxon>
        <taxon>Fabales</taxon>
        <taxon>Fabaceae</taxon>
        <taxon>Caesalpinioideae</taxon>
        <taxon>mimosoid clade</taxon>
        <taxon>Acacieae</taxon>
        <taxon>Acacia</taxon>
    </lineage>
</organism>
<evidence type="ECO:0000259" key="1">
    <source>
        <dbReference type="PROSITE" id="PS50181"/>
    </source>
</evidence>
<sequence length="330" mass="37934">MSGDLPPEILADILHRLPVKSLVKCTIICKDWNSFITDRTFIFDHLNQTIQASSGNDWLFLQLYHRMPTWYEEFYSLYSHNQQIDHFSVKRFPLSSLLHPYDHSTVVGTCDGLVCITDSQIYHMATLLIWNPSIRKDMIISEPILTSGTDNAQHEGYQPIKPLYGFGFDSKNKGYKVIRLAALFGKKTCDSLTKENIPQVEVFSLASRSWRSIPFTASPFLLPDLFWNIPQVFLNGVVHWVVSWRCDDHILNFILTFDVVEETFGELTLPQLLRESTTELSILQGGASLCVLHAFYVEDDHFFSIWVMTEYGVVGHGMRCTVGIHIFMRE</sequence>
<dbReference type="PANTHER" id="PTHR31672:SF13">
    <property type="entry name" value="F-BOX PROTEIN CPR30-LIKE"/>
    <property type="match status" value="1"/>
</dbReference>
<dbReference type="InterPro" id="IPR036047">
    <property type="entry name" value="F-box-like_dom_sf"/>
</dbReference>
<dbReference type="PROSITE" id="PS50181">
    <property type="entry name" value="FBOX"/>
    <property type="match status" value="1"/>
</dbReference>
<comment type="caution">
    <text evidence="2">The sequence shown here is derived from an EMBL/GenBank/DDBJ whole genome shotgun (WGS) entry which is preliminary data.</text>
</comment>
<proteinExistence type="predicted"/>